<dbReference type="Gene3D" id="3.40.50.410">
    <property type="entry name" value="von Willebrand factor, type A domain"/>
    <property type="match status" value="1"/>
</dbReference>
<comment type="subcellular location">
    <subcellularLocation>
        <location evidence="1">Cell outer membrane</location>
    </subcellularLocation>
</comment>
<dbReference type="InterPro" id="IPR006665">
    <property type="entry name" value="OmpA-like"/>
</dbReference>
<dbReference type="InterPro" id="IPR006664">
    <property type="entry name" value="OMP_bac"/>
</dbReference>
<protein>
    <submittedName>
        <fullName evidence="8">OmpA: outer membrane protein</fullName>
    </submittedName>
</protein>
<dbReference type="Pfam" id="PF00092">
    <property type="entry name" value="VWA"/>
    <property type="match status" value="1"/>
</dbReference>
<sequence length="394" mass="42968">MKTLVRKLLTLFAVLFLFGCAAKQMITLPEFEAKQFDKTMYTSKIDNFLILFDASSSMSESGKFDAAQALVTRMNETLPEMGQTAGLRSFGHSPKVSKKSTELFYGMEQYVSDNLENNFGKITEPGGSSPIYKAINEAGNDFNGLSGDMNAVIIITDGLNMKKDALKSAKALKERYGSSICFYPVLVGDSAEGEAMLQEIATIGECGFYSLAGELLTSAGMANFVEKVFLDKKAVPVAPPIKVAPPAPVKPVTPMRKDSDHDGVYDDEDKCPGTPMGATVNALGCWVLDNVLFDFDKAVIRAQAYPLLDNVADILEKNPGMGIDLHGHCDNIGTAEYNMGLSMRRANAVKQYLTGKGILENRMSTKGFGFTKPVEPNNTSEGRSLNRRVEIYPY</sequence>
<dbReference type="CDD" id="cd07185">
    <property type="entry name" value="OmpA_C-like"/>
    <property type="match status" value="1"/>
</dbReference>
<dbReference type="PROSITE" id="PS51123">
    <property type="entry name" value="OMPA_2"/>
    <property type="match status" value="1"/>
</dbReference>
<evidence type="ECO:0000259" key="7">
    <source>
        <dbReference type="PROSITE" id="PS51123"/>
    </source>
</evidence>
<feature type="domain" description="OmpA-like" evidence="7">
    <location>
        <begin position="280"/>
        <end position="394"/>
    </location>
</feature>
<dbReference type="Pfam" id="PF00691">
    <property type="entry name" value="OmpA"/>
    <property type="match status" value="1"/>
</dbReference>
<dbReference type="InterPro" id="IPR002035">
    <property type="entry name" value="VWF_A"/>
</dbReference>
<keyword evidence="2 4" id="KW-0472">Membrane</keyword>
<keyword evidence="3" id="KW-0998">Cell outer membrane</keyword>
<evidence type="ECO:0000256" key="4">
    <source>
        <dbReference type="PROSITE-ProRule" id="PRU00473"/>
    </source>
</evidence>
<dbReference type="OrthoDB" id="9805566at2"/>
<dbReference type="KEGG" id="dto:TOL2_C03040"/>
<name>K0N2X6_DESTT</name>
<dbReference type="Gene3D" id="3.30.1330.60">
    <property type="entry name" value="OmpA-like domain"/>
    <property type="match status" value="1"/>
</dbReference>
<dbReference type="SUPFAM" id="SSF103088">
    <property type="entry name" value="OmpA-like"/>
    <property type="match status" value="1"/>
</dbReference>
<reference evidence="8 9" key="1">
    <citation type="journal article" date="2013" name="Environ. Microbiol.">
        <title>Complete genome, catabolic sub-proteomes and key-metabolites of Desulfobacula toluolica Tol2, a marine, aromatic compound-degrading, sulfate-reducing bacterium.</title>
        <authorList>
            <person name="Wohlbrand L."/>
            <person name="Jacob J.H."/>
            <person name="Kube M."/>
            <person name="Mussmann M."/>
            <person name="Jarling R."/>
            <person name="Beck A."/>
            <person name="Amann R."/>
            <person name="Wilkes H."/>
            <person name="Reinhardt R."/>
            <person name="Rabus R."/>
        </authorList>
    </citation>
    <scope>NUCLEOTIDE SEQUENCE [LARGE SCALE GENOMIC DNA]</scope>
    <source>
        <strain evidence="9">DSM 7467 / Tol2</strain>
    </source>
</reference>
<proteinExistence type="predicted"/>
<evidence type="ECO:0000259" key="6">
    <source>
        <dbReference type="PROSITE" id="PS50234"/>
    </source>
</evidence>
<dbReference type="EMBL" id="FO203503">
    <property type="protein sequence ID" value="CCK78474.1"/>
    <property type="molecule type" value="Genomic_DNA"/>
</dbReference>
<keyword evidence="5" id="KW-0732">Signal</keyword>
<dbReference type="InterPro" id="IPR036737">
    <property type="entry name" value="OmpA-like_sf"/>
</dbReference>
<dbReference type="PANTHER" id="PTHR30329:SF21">
    <property type="entry name" value="LIPOPROTEIN YIAD-RELATED"/>
    <property type="match status" value="1"/>
</dbReference>
<dbReference type="CDD" id="cd00198">
    <property type="entry name" value="vWFA"/>
    <property type="match status" value="1"/>
</dbReference>
<evidence type="ECO:0000256" key="2">
    <source>
        <dbReference type="ARBA" id="ARBA00023136"/>
    </source>
</evidence>
<organism evidence="8 9">
    <name type="scientific">Desulfobacula toluolica (strain DSM 7467 / Tol2)</name>
    <dbReference type="NCBI Taxonomy" id="651182"/>
    <lineage>
        <taxon>Bacteria</taxon>
        <taxon>Pseudomonadati</taxon>
        <taxon>Thermodesulfobacteriota</taxon>
        <taxon>Desulfobacteria</taxon>
        <taxon>Desulfobacterales</taxon>
        <taxon>Desulfobacteraceae</taxon>
        <taxon>Desulfobacula</taxon>
    </lineage>
</organism>
<dbReference type="AlphaFoldDB" id="K0N2X6"/>
<accession>K0N2X6</accession>
<feature type="signal peptide" evidence="5">
    <location>
        <begin position="1"/>
        <end position="22"/>
    </location>
</feature>
<dbReference type="STRING" id="651182.TOL2_C03040"/>
<dbReference type="RefSeq" id="WP_014955831.1">
    <property type="nucleotide sequence ID" value="NC_018645.1"/>
</dbReference>
<evidence type="ECO:0000256" key="3">
    <source>
        <dbReference type="ARBA" id="ARBA00023237"/>
    </source>
</evidence>
<dbReference type="Proteomes" id="UP000007347">
    <property type="component" value="Chromosome"/>
</dbReference>
<dbReference type="InterPro" id="IPR036465">
    <property type="entry name" value="vWFA_dom_sf"/>
</dbReference>
<evidence type="ECO:0000256" key="1">
    <source>
        <dbReference type="ARBA" id="ARBA00004442"/>
    </source>
</evidence>
<dbReference type="PRINTS" id="PR01021">
    <property type="entry name" value="OMPADOMAIN"/>
</dbReference>
<evidence type="ECO:0000313" key="9">
    <source>
        <dbReference type="Proteomes" id="UP000007347"/>
    </source>
</evidence>
<keyword evidence="9" id="KW-1185">Reference proteome</keyword>
<dbReference type="InterPro" id="IPR050330">
    <property type="entry name" value="Bact_OuterMem_StrucFunc"/>
</dbReference>
<feature type="chain" id="PRO_5003838564" evidence="5">
    <location>
        <begin position="23"/>
        <end position="394"/>
    </location>
</feature>
<dbReference type="PROSITE" id="PS50234">
    <property type="entry name" value="VWFA"/>
    <property type="match status" value="1"/>
</dbReference>
<dbReference type="GO" id="GO:0009279">
    <property type="term" value="C:cell outer membrane"/>
    <property type="evidence" value="ECO:0007669"/>
    <property type="project" value="UniProtKB-SubCell"/>
</dbReference>
<dbReference type="PANTHER" id="PTHR30329">
    <property type="entry name" value="STATOR ELEMENT OF FLAGELLAR MOTOR COMPLEX"/>
    <property type="match status" value="1"/>
</dbReference>
<dbReference type="SMART" id="SM00327">
    <property type="entry name" value="VWA"/>
    <property type="match status" value="1"/>
</dbReference>
<dbReference type="PROSITE" id="PS51257">
    <property type="entry name" value="PROKAR_LIPOPROTEIN"/>
    <property type="match status" value="1"/>
</dbReference>
<feature type="domain" description="VWFA" evidence="6">
    <location>
        <begin position="47"/>
        <end position="228"/>
    </location>
</feature>
<gene>
    <name evidence="8" type="primary">ompA</name>
    <name evidence="8" type="ordered locus">TOL2_C03040</name>
</gene>
<evidence type="ECO:0000256" key="5">
    <source>
        <dbReference type="SAM" id="SignalP"/>
    </source>
</evidence>
<evidence type="ECO:0000313" key="8">
    <source>
        <dbReference type="EMBL" id="CCK78474.1"/>
    </source>
</evidence>
<dbReference type="HOGENOM" id="CLU_049001_1_0_7"/>
<dbReference type="SUPFAM" id="SSF53300">
    <property type="entry name" value="vWA-like"/>
    <property type="match status" value="1"/>
</dbReference>